<keyword evidence="4" id="KW-1133">Transmembrane helix</keyword>
<feature type="repeat" description="WD" evidence="3">
    <location>
        <begin position="667"/>
        <end position="693"/>
    </location>
</feature>
<evidence type="ECO:0000256" key="4">
    <source>
        <dbReference type="SAM" id="Phobius"/>
    </source>
</evidence>
<gene>
    <name evidence="5" type="ORF">GKIL_2746</name>
</gene>
<name>U5QJ37_GLOK1</name>
<organism evidence="5 6">
    <name type="scientific">Gloeobacter kilaueensis (strain ATCC BAA-2537 / CCAP 1431/1 / ULC 316 / JS1)</name>
    <dbReference type="NCBI Taxonomy" id="1183438"/>
    <lineage>
        <taxon>Bacteria</taxon>
        <taxon>Bacillati</taxon>
        <taxon>Cyanobacteriota</taxon>
        <taxon>Cyanophyceae</taxon>
        <taxon>Gloeobacterales</taxon>
        <taxon>Gloeobacteraceae</taxon>
        <taxon>Gloeobacter</taxon>
    </lineage>
</organism>
<dbReference type="AlphaFoldDB" id="U5QJ37"/>
<evidence type="ECO:0000313" key="6">
    <source>
        <dbReference type="Proteomes" id="UP000017396"/>
    </source>
</evidence>
<dbReference type="EMBL" id="CP003587">
    <property type="protein sequence ID" value="AGY58992.1"/>
    <property type="molecule type" value="Genomic_DNA"/>
</dbReference>
<dbReference type="PANTHER" id="PTHR19879:SF9">
    <property type="entry name" value="TRANSCRIPTION INITIATION FACTOR TFIID SUBUNIT 5"/>
    <property type="match status" value="1"/>
</dbReference>
<dbReference type="SMART" id="SM00320">
    <property type="entry name" value="WD40"/>
    <property type="match status" value="6"/>
</dbReference>
<evidence type="ECO:0000256" key="3">
    <source>
        <dbReference type="PROSITE-ProRule" id="PRU00221"/>
    </source>
</evidence>
<dbReference type="SUPFAM" id="SSF50978">
    <property type="entry name" value="WD40 repeat-like"/>
    <property type="match status" value="1"/>
</dbReference>
<protein>
    <submittedName>
        <fullName evidence="5">WD40 repeat-containing protein</fullName>
    </submittedName>
</protein>
<dbReference type="PATRIC" id="fig|1183438.3.peg.2704"/>
<dbReference type="KEGG" id="glj:GKIL_2746"/>
<dbReference type="Proteomes" id="UP000017396">
    <property type="component" value="Chromosome"/>
</dbReference>
<dbReference type="PROSITE" id="PS50082">
    <property type="entry name" value="WD_REPEATS_2"/>
    <property type="match status" value="2"/>
</dbReference>
<feature type="transmembrane region" description="Helical" evidence="4">
    <location>
        <begin position="354"/>
        <end position="379"/>
    </location>
</feature>
<evidence type="ECO:0000313" key="5">
    <source>
        <dbReference type="EMBL" id="AGY58992.1"/>
    </source>
</evidence>
<dbReference type="HOGENOM" id="CLU_376802_0_0_3"/>
<feature type="repeat" description="WD" evidence="3">
    <location>
        <begin position="384"/>
        <end position="422"/>
    </location>
</feature>
<keyword evidence="6" id="KW-1185">Reference proteome</keyword>
<dbReference type="Pfam" id="PF00400">
    <property type="entry name" value="WD40"/>
    <property type="match status" value="3"/>
</dbReference>
<dbReference type="Gene3D" id="2.130.10.10">
    <property type="entry name" value="YVTN repeat-like/Quinoprotein amine dehydrogenase"/>
    <property type="match status" value="3"/>
</dbReference>
<dbReference type="eggNOG" id="COG2319">
    <property type="taxonomic scope" value="Bacteria"/>
</dbReference>
<proteinExistence type="predicted"/>
<evidence type="ECO:0000256" key="1">
    <source>
        <dbReference type="ARBA" id="ARBA00022574"/>
    </source>
</evidence>
<dbReference type="STRING" id="1183438.GKIL_2746"/>
<dbReference type="PROSITE" id="PS50294">
    <property type="entry name" value="WD_REPEATS_REGION"/>
    <property type="match status" value="2"/>
</dbReference>
<dbReference type="PROSITE" id="PS00678">
    <property type="entry name" value="WD_REPEATS_1"/>
    <property type="match status" value="1"/>
</dbReference>
<dbReference type="InterPro" id="IPR019775">
    <property type="entry name" value="WD40_repeat_CS"/>
</dbReference>
<sequence>MEKRLISAVLSEQTVTYRPGGPPVTFEVTVSNDSEQFAGFKLELLAAGSGRNPNWYQLHPEVSTAKPPGGRTQFQITIVDTPIAGFVGAVNVTVLITSPQLKEERKYLLRLIIEPGSGPSQLSIELPVRQFQTYPRNPVDIPVRVRNMSQRPFDMVLRFVGIDSTWMSMGTERRFIIEAGSQLDSTFQCLPPGPSQAPSQEYPFSVEGVPQAGPPARAEGSLEVLPVGFVQFNCSEPQQRLPAKGGAWWPDWSEESANFALVFKNASNLRQEVTVDLQGRDTSRCGHQLTPDPGVLNLATTTELKLAILKKRPLFGLPWTYRFETVAVLADDRLGNADPPAQKLTLRILPKLPLWLQLLMFGFFFVSGSFGAISLYQYFNPPYHTDLVNSVRISSDARLVFSASDDRTIRSWSIEPGSGSLKYEGVLVDTGKPVRALRFMPRNNSELAAGLENGAVQIWNVATGEKSRELIYQPELNDRVFDLAFTANSRYLFSGHGSGIVVMWDLLSDDTRPRHVFELDKKLDYTVQALELSGDERTLISAGRFLRLVLWNLDAPDSRPRRLQPRGGQNDVIWSVALASQNPNILATADSQGNITTYDLTQCSDVASPKKAPFKGAVALGSRVQADSKDPTQAVAIDSGAKVASNVPIDITCPVIDQWVAHGGFAVRSLAFSDDGRFLVSGGDDHKVVLWNITAKGGRDARFIAGRTVEERAKKINTVDLSRDRQGLITVSGGDDFQVQMRRVGLP</sequence>
<keyword evidence="2" id="KW-0677">Repeat</keyword>
<reference evidence="5 6" key="1">
    <citation type="journal article" date="2013" name="PLoS ONE">
        <title>Cultivation and Complete Genome Sequencing of Gloeobacter kilaueensis sp. nov., from a Lava Cave in Kilauea Caldera, Hawai'i.</title>
        <authorList>
            <person name="Saw J.H."/>
            <person name="Schatz M."/>
            <person name="Brown M.V."/>
            <person name="Kunkel D.D."/>
            <person name="Foster J.S."/>
            <person name="Shick H."/>
            <person name="Christensen S."/>
            <person name="Hou S."/>
            <person name="Wan X."/>
            <person name="Donachie S.P."/>
        </authorList>
    </citation>
    <scope>NUCLEOTIDE SEQUENCE [LARGE SCALE GENOMIC DNA]</scope>
    <source>
        <strain evidence="6">JS</strain>
    </source>
</reference>
<dbReference type="RefSeq" id="WP_023174201.1">
    <property type="nucleotide sequence ID" value="NC_022600.1"/>
</dbReference>
<accession>U5QJ37</accession>
<dbReference type="InterPro" id="IPR036322">
    <property type="entry name" value="WD40_repeat_dom_sf"/>
</dbReference>
<dbReference type="InterPro" id="IPR015943">
    <property type="entry name" value="WD40/YVTN_repeat-like_dom_sf"/>
</dbReference>
<dbReference type="InterPro" id="IPR001680">
    <property type="entry name" value="WD40_rpt"/>
</dbReference>
<dbReference type="PANTHER" id="PTHR19879">
    <property type="entry name" value="TRANSCRIPTION INITIATION FACTOR TFIID"/>
    <property type="match status" value="1"/>
</dbReference>
<keyword evidence="4" id="KW-0812">Transmembrane</keyword>
<evidence type="ECO:0000256" key="2">
    <source>
        <dbReference type="ARBA" id="ARBA00022737"/>
    </source>
</evidence>
<dbReference type="OrthoDB" id="440879at2"/>
<keyword evidence="4" id="KW-0472">Membrane</keyword>
<keyword evidence="1 3" id="KW-0853">WD repeat</keyword>